<dbReference type="Proteomes" id="UP000318741">
    <property type="component" value="Chromosome"/>
</dbReference>
<keyword evidence="4" id="KW-1185">Reference proteome</keyword>
<dbReference type="OrthoDB" id="73743at2"/>
<dbReference type="InterPro" id="IPR028098">
    <property type="entry name" value="Glyco_trans_4-like_N"/>
</dbReference>
<gene>
    <name evidence="3" type="primary">pimB_1</name>
    <name evidence="3" type="ORF">CA12_02420</name>
</gene>
<accession>A0A517P459</accession>
<name>A0A517P459_9PLAN</name>
<dbReference type="InterPro" id="IPR050194">
    <property type="entry name" value="Glycosyltransferase_grp1"/>
</dbReference>
<keyword evidence="3" id="KW-0328">Glycosyltransferase</keyword>
<dbReference type="EMBL" id="CP036265">
    <property type="protein sequence ID" value="QDT14174.1"/>
    <property type="molecule type" value="Genomic_DNA"/>
</dbReference>
<reference evidence="3 4" key="1">
    <citation type="submission" date="2019-02" db="EMBL/GenBank/DDBJ databases">
        <title>Deep-cultivation of Planctomycetes and their phenomic and genomic characterization uncovers novel biology.</title>
        <authorList>
            <person name="Wiegand S."/>
            <person name="Jogler M."/>
            <person name="Boedeker C."/>
            <person name="Pinto D."/>
            <person name="Vollmers J."/>
            <person name="Rivas-Marin E."/>
            <person name="Kohn T."/>
            <person name="Peeters S.H."/>
            <person name="Heuer A."/>
            <person name="Rast P."/>
            <person name="Oberbeckmann S."/>
            <person name="Bunk B."/>
            <person name="Jeske O."/>
            <person name="Meyerdierks A."/>
            <person name="Storesund J.E."/>
            <person name="Kallscheuer N."/>
            <person name="Luecker S."/>
            <person name="Lage O.M."/>
            <person name="Pohl T."/>
            <person name="Merkel B.J."/>
            <person name="Hornburger P."/>
            <person name="Mueller R.-W."/>
            <person name="Bruemmer F."/>
            <person name="Labrenz M."/>
            <person name="Spormann A.M."/>
            <person name="Op den Camp H."/>
            <person name="Overmann J."/>
            <person name="Amann R."/>
            <person name="Jetten M.S.M."/>
            <person name="Mascher T."/>
            <person name="Medema M.H."/>
            <person name="Devos D.P."/>
            <person name="Kaster A.-K."/>
            <person name="Ovreas L."/>
            <person name="Rohde M."/>
            <person name="Galperin M.Y."/>
            <person name="Jogler C."/>
        </authorList>
    </citation>
    <scope>NUCLEOTIDE SEQUENCE [LARGE SCALE GENOMIC DNA]</scope>
    <source>
        <strain evidence="3 4">CA12</strain>
    </source>
</reference>
<dbReference type="Gene3D" id="3.40.50.2000">
    <property type="entry name" value="Glycogen Phosphorylase B"/>
    <property type="match status" value="2"/>
</dbReference>
<dbReference type="SUPFAM" id="SSF53756">
    <property type="entry name" value="UDP-Glycosyltransferase/glycogen phosphorylase"/>
    <property type="match status" value="1"/>
</dbReference>
<dbReference type="GO" id="GO:0016758">
    <property type="term" value="F:hexosyltransferase activity"/>
    <property type="evidence" value="ECO:0007669"/>
    <property type="project" value="TreeGrafter"/>
</dbReference>
<evidence type="ECO:0000259" key="2">
    <source>
        <dbReference type="Pfam" id="PF13439"/>
    </source>
</evidence>
<dbReference type="InterPro" id="IPR001296">
    <property type="entry name" value="Glyco_trans_1"/>
</dbReference>
<evidence type="ECO:0000313" key="4">
    <source>
        <dbReference type="Proteomes" id="UP000318741"/>
    </source>
</evidence>
<dbReference type="Pfam" id="PF13439">
    <property type="entry name" value="Glyco_transf_4"/>
    <property type="match status" value="1"/>
</dbReference>
<protein>
    <submittedName>
        <fullName evidence="3">GDP-mannose-dependent alpha-(1-6)-phosphatidylinositol monomannoside mannosyltransferase</fullName>
    </submittedName>
</protein>
<keyword evidence="3" id="KW-0808">Transferase</keyword>
<dbReference type="CDD" id="cd03801">
    <property type="entry name" value="GT4_PimA-like"/>
    <property type="match status" value="1"/>
</dbReference>
<dbReference type="PANTHER" id="PTHR45947">
    <property type="entry name" value="SULFOQUINOVOSYL TRANSFERASE SQD2"/>
    <property type="match status" value="1"/>
</dbReference>
<evidence type="ECO:0000313" key="3">
    <source>
        <dbReference type="EMBL" id="QDT14174.1"/>
    </source>
</evidence>
<evidence type="ECO:0000259" key="1">
    <source>
        <dbReference type="Pfam" id="PF00534"/>
    </source>
</evidence>
<dbReference type="PANTHER" id="PTHR45947:SF3">
    <property type="entry name" value="SULFOQUINOVOSYL TRANSFERASE SQD2"/>
    <property type="match status" value="1"/>
</dbReference>
<feature type="domain" description="Glycosyltransferase subfamily 4-like N-terminal" evidence="2">
    <location>
        <begin position="36"/>
        <end position="193"/>
    </location>
</feature>
<proteinExistence type="predicted"/>
<feature type="domain" description="Glycosyl transferase family 1" evidence="1">
    <location>
        <begin position="204"/>
        <end position="373"/>
    </location>
</feature>
<dbReference type="Pfam" id="PF00534">
    <property type="entry name" value="Glycos_transf_1"/>
    <property type="match status" value="1"/>
</dbReference>
<organism evidence="3 4">
    <name type="scientific">Alienimonas californiensis</name>
    <dbReference type="NCBI Taxonomy" id="2527989"/>
    <lineage>
        <taxon>Bacteria</taxon>
        <taxon>Pseudomonadati</taxon>
        <taxon>Planctomycetota</taxon>
        <taxon>Planctomycetia</taxon>
        <taxon>Planctomycetales</taxon>
        <taxon>Planctomycetaceae</taxon>
        <taxon>Alienimonas</taxon>
    </lineage>
</organism>
<dbReference type="AlphaFoldDB" id="A0A517P459"/>
<dbReference type="KEGG" id="acaf:CA12_02420"/>
<sequence>MIGPALQSAGVPVLLITAVYPPRHGGSGRWFEDLYARLGSTVVAAGPSDDPVADAVHDVASPIAVERVFFPPPGTGLIRPSSALDYMRCYRDLRRIVCRDRVAAVHAGCVLPEGLLGAALAARFRLPLTVYVHGEEVRGAALGRELNALARLTFRRASRIVANTQNTASLLDKYWELQSEKVCVLHPGVDASRFVPAPRNPASRAALGWGDRPVVLTVGRLQARKGQDVLIRAMPAIRQSVPDVLYAVVGAGDYEATLRSLAEECGVADAVLFHGAVAEDTMLAAHQQCDLFALPNRDVESNTEGFGIVLLEAAACRKPTVCGTAGGTGEAIEDGATGVRMDCEDPSAVASEIVSLLTNPGRSNAMGYAGRKRVERRFDWPTRVEVARSLFDMGPGASPAELAIV</sequence>